<evidence type="ECO:0000256" key="6">
    <source>
        <dbReference type="ARBA" id="ARBA00022777"/>
    </source>
</evidence>
<comment type="caution">
    <text evidence="12">The sequence shown here is derived from an EMBL/GenBank/DDBJ whole genome shotgun (WGS) entry which is preliminary data.</text>
</comment>
<dbReference type="Pfam" id="PF02518">
    <property type="entry name" value="HATPase_c"/>
    <property type="match status" value="1"/>
</dbReference>
<evidence type="ECO:0000256" key="7">
    <source>
        <dbReference type="ARBA" id="ARBA00023012"/>
    </source>
</evidence>
<evidence type="ECO:0000256" key="9">
    <source>
        <dbReference type="PROSITE-ProRule" id="PRU00169"/>
    </source>
</evidence>
<dbReference type="InterPro" id="IPR003661">
    <property type="entry name" value="HisK_dim/P_dom"/>
</dbReference>
<keyword evidence="6" id="KW-0418">Kinase</keyword>
<sequence>MEEMRIINTVNEISAVLLGTSVEDFDQNLFTSMGRLGESLKMDRVYIWHNHMVGDELYCTQIHEWSGNAEPQQGNELTVSVPFPADWYPNLSADLCINGVVTSFPEYEREHLQAQGIVSILVVPIFLYNEFWGFMGFDDCQKERIFTDAEEAILRTAGLLFGHAWVRNETTLDLVKAKEEALASAKAKTDFLANMSHEIRTPINAIMGMAEIARKSEDKERVEECLERIKTASQQLLSIINDVLDMSKITAGKMTLSHKPFKLREVIQNLEDIVAAQVAEKNQTFDIRFYGEFAPVLIGDEVRLTQVLLNLLANAVKFTGEGGAIGLTIEVSERQEGREKYQFVVADNGIGINADRIDVLFSEFEQEDQSTSREYGGTGLGLSISKGIAAEMNGQIEVESEQGKGSRFTVTVWLETGAEEQMDKPEKEPELEKTASYDFSGKRALLVEDMEINRQIVTAMLTGYGLEIEIAVNGQEAVEKMAAAPERYDLIFMDLQMPVMDGYEATKRIRQGDSRQSRQIPIIAMTANAFAEDAKRCLEAGMNSHIAKPIDFEKLLLTIAQYL</sequence>
<evidence type="ECO:0000256" key="2">
    <source>
        <dbReference type="ARBA" id="ARBA00012438"/>
    </source>
</evidence>
<comment type="catalytic activity">
    <reaction evidence="1">
        <text>ATP + protein L-histidine = ADP + protein N-phospho-L-histidine.</text>
        <dbReference type="EC" id="2.7.13.3"/>
    </reaction>
</comment>
<dbReference type="SMART" id="SM00065">
    <property type="entry name" value="GAF"/>
    <property type="match status" value="1"/>
</dbReference>
<keyword evidence="7" id="KW-0902">Two-component regulatory system</keyword>
<dbReference type="Pfam" id="PF01590">
    <property type="entry name" value="GAF"/>
    <property type="match status" value="1"/>
</dbReference>
<dbReference type="CDD" id="cd00082">
    <property type="entry name" value="HisKA"/>
    <property type="match status" value="1"/>
</dbReference>
<protein>
    <recommendedName>
        <fullName evidence="3">Stage 0 sporulation protein A homolog</fullName>
        <ecNumber evidence="2">2.7.13.3</ecNumber>
    </recommendedName>
</protein>
<feature type="modified residue" description="4-aspartylphosphate" evidence="9">
    <location>
        <position position="494"/>
    </location>
</feature>
<keyword evidence="12" id="KW-0547">Nucleotide-binding</keyword>
<reference evidence="12 13" key="1">
    <citation type="journal article" date="2022" name="Genome Biol. Evol.">
        <title>Host diet, physiology and behaviors set the stage for Lachnospiraceae cladogenesis.</title>
        <authorList>
            <person name="Vera-Ponce De Leon A."/>
            <person name="Schneider M."/>
            <person name="Jahnes B.C."/>
            <person name="Sadowski V."/>
            <person name="Camuy-Velez L.A."/>
            <person name="Duan J."/>
            <person name="Sabree Z.L."/>
        </authorList>
    </citation>
    <scope>NUCLEOTIDE SEQUENCE [LARGE SCALE GENOMIC DNA]</scope>
    <source>
        <strain evidence="12 13">PAL227</strain>
    </source>
</reference>
<evidence type="ECO:0000256" key="4">
    <source>
        <dbReference type="ARBA" id="ARBA00022553"/>
    </source>
</evidence>
<dbReference type="InterPro" id="IPR003018">
    <property type="entry name" value="GAF"/>
</dbReference>
<proteinExistence type="predicted"/>
<evidence type="ECO:0000256" key="1">
    <source>
        <dbReference type="ARBA" id="ARBA00000085"/>
    </source>
</evidence>
<dbReference type="InterPro" id="IPR005467">
    <property type="entry name" value="His_kinase_dom"/>
</dbReference>
<dbReference type="SMART" id="SM00448">
    <property type="entry name" value="REC"/>
    <property type="match status" value="1"/>
</dbReference>
<dbReference type="SUPFAM" id="SSF47384">
    <property type="entry name" value="Homodimeric domain of signal transducing histidine kinase"/>
    <property type="match status" value="1"/>
</dbReference>
<dbReference type="Proteomes" id="UP001523565">
    <property type="component" value="Unassembled WGS sequence"/>
</dbReference>
<dbReference type="EC" id="2.7.13.3" evidence="2"/>
<dbReference type="InterPro" id="IPR036097">
    <property type="entry name" value="HisK_dim/P_sf"/>
</dbReference>
<comment type="function">
    <text evidence="8">May play the central regulatory role in sporulation. It may be an element of the effector pathway responsible for the activation of sporulation genes in response to nutritional stress. Spo0A may act in concert with spo0H (a sigma factor) to control the expression of some genes that are critical to the sporulation process.</text>
</comment>
<evidence type="ECO:0000313" key="12">
    <source>
        <dbReference type="EMBL" id="MCP1108696.1"/>
    </source>
</evidence>
<feature type="domain" description="Histidine kinase" evidence="10">
    <location>
        <begin position="194"/>
        <end position="416"/>
    </location>
</feature>
<name>A0ABT1EDV6_9FIRM</name>
<dbReference type="Gene3D" id="1.10.287.130">
    <property type="match status" value="1"/>
</dbReference>
<dbReference type="PROSITE" id="PS50110">
    <property type="entry name" value="RESPONSE_REGULATORY"/>
    <property type="match status" value="1"/>
</dbReference>
<evidence type="ECO:0000259" key="10">
    <source>
        <dbReference type="PROSITE" id="PS50109"/>
    </source>
</evidence>
<gene>
    <name evidence="12" type="ORF">NK118_00325</name>
</gene>
<dbReference type="InterPro" id="IPR036890">
    <property type="entry name" value="HATPase_C_sf"/>
</dbReference>
<dbReference type="GO" id="GO:0005524">
    <property type="term" value="F:ATP binding"/>
    <property type="evidence" value="ECO:0007669"/>
    <property type="project" value="UniProtKB-KW"/>
</dbReference>
<dbReference type="SUPFAM" id="SSF55874">
    <property type="entry name" value="ATPase domain of HSP90 chaperone/DNA topoisomerase II/histidine kinase"/>
    <property type="match status" value="1"/>
</dbReference>
<evidence type="ECO:0000256" key="8">
    <source>
        <dbReference type="ARBA" id="ARBA00024867"/>
    </source>
</evidence>
<dbReference type="Gene3D" id="3.30.565.10">
    <property type="entry name" value="Histidine kinase-like ATPase, C-terminal domain"/>
    <property type="match status" value="1"/>
</dbReference>
<evidence type="ECO:0000256" key="3">
    <source>
        <dbReference type="ARBA" id="ARBA00018672"/>
    </source>
</evidence>
<dbReference type="InterPro" id="IPR003594">
    <property type="entry name" value="HATPase_dom"/>
</dbReference>
<keyword evidence="12" id="KW-0067">ATP-binding</keyword>
<dbReference type="Pfam" id="PF00512">
    <property type="entry name" value="HisKA"/>
    <property type="match status" value="1"/>
</dbReference>
<dbReference type="PROSITE" id="PS50109">
    <property type="entry name" value="HIS_KIN"/>
    <property type="match status" value="1"/>
</dbReference>
<keyword evidence="5" id="KW-0808">Transferase</keyword>
<evidence type="ECO:0000259" key="11">
    <source>
        <dbReference type="PROSITE" id="PS50110"/>
    </source>
</evidence>
<dbReference type="InterPro" id="IPR029016">
    <property type="entry name" value="GAF-like_dom_sf"/>
</dbReference>
<accession>A0ABT1EDV6</accession>
<dbReference type="Gene3D" id="3.30.450.40">
    <property type="match status" value="1"/>
</dbReference>
<dbReference type="PANTHER" id="PTHR45339">
    <property type="entry name" value="HYBRID SIGNAL TRANSDUCTION HISTIDINE KINASE J"/>
    <property type="match status" value="1"/>
</dbReference>
<dbReference type="SMART" id="SM00387">
    <property type="entry name" value="HATPase_c"/>
    <property type="match status" value="1"/>
</dbReference>
<dbReference type="CDD" id="cd17546">
    <property type="entry name" value="REC_hyHK_CKI1_RcsC-like"/>
    <property type="match status" value="1"/>
</dbReference>
<organism evidence="12 13">
    <name type="scientific">Ohessyouella blattaphilus</name>
    <dbReference type="NCBI Taxonomy" id="2949333"/>
    <lineage>
        <taxon>Bacteria</taxon>
        <taxon>Bacillati</taxon>
        <taxon>Bacillota</taxon>
        <taxon>Clostridia</taxon>
        <taxon>Lachnospirales</taxon>
        <taxon>Lachnospiraceae</taxon>
        <taxon>Ohessyouella</taxon>
    </lineage>
</organism>
<keyword evidence="4 9" id="KW-0597">Phosphoprotein</keyword>
<dbReference type="InterPro" id="IPR001789">
    <property type="entry name" value="Sig_transdc_resp-reg_receiver"/>
</dbReference>
<dbReference type="SMART" id="SM00388">
    <property type="entry name" value="HisKA"/>
    <property type="match status" value="1"/>
</dbReference>
<dbReference type="SUPFAM" id="SSF55781">
    <property type="entry name" value="GAF domain-like"/>
    <property type="match status" value="1"/>
</dbReference>
<dbReference type="PRINTS" id="PR00344">
    <property type="entry name" value="BCTRLSENSOR"/>
</dbReference>
<dbReference type="PANTHER" id="PTHR45339:SF5">
    <property type="entry name" value="HISTIDINE KINASE"/>
    <property type="match status" value="1"/>
</dbReference>
<dbReference type="SUPFAM" id="SSF52172">
    <property type="entry name" value="CheY-like"/>
    <property type="match status" value="1"/>
</dbReference>
<evidence type="ECO:0000313" key="13">
    <source>
        <dbReference type="Proteomes" id="UP001523565"/>
    </source>
</evidence>
<dbReference type="Gene3D" id="3.40.50.2300">
    <property type="match status" value="1"/>
</dbReference>
<dbReference type="EMBL" id="JAMZFV010000001">
    <property type="protein sequence ID" value="MCP1108696.1"/>
    <property type="molecule type" value="Genomic_DNA"/>
</dbReference>
<keyword evidence="13" id="KW-1185">Reference proteome</keyword>
<dbReference type="InterPro" id="IPR011006">
    <property type="entry name" value="CheY-like_superfamily"/>
</dbReference>
<dbReference type="Pfam" id="PF00072">
    <property type="entry name" value="Response_reg"/>
    <property type="match status" value="1"/>
</dbReference>
<dbReference type="RefSeq" id="WP_262067604.1">
    <property type="nucleotide sequence ID" value="NZ_JAMXOC010000001.1"/>
</dbReference>
<dbReference type="InterPro" id="IPR004358">
    <property type="entry name" value="Sig_transdc_His_kin-like_C"/>
</dbReference>
<evidence type="ECO:0000256" key="5">
    <source>
        <dbReference type="ARBA" id="ARBA00022679"/>
    </source>
</evidence>
<feature type="domain" description="Response regulatory" evidence="11">
    <location>
        <begin position="443"/>
        <end position="563"/>
    </location>
</feature>
<dbReference type="CDD" id="cd16922">
    <property type="entry name" value="HATPase_EvgS-ArcB-TorS-like"/>
    <property type="match status" value="1"/>
</dbReference>